<dbReference type="Proteomes" id="UP000006671">
    <property type="component" value="Unassembled WGS sequence"/>
</dbReference>
<accession>D2W1H8</accession>
<gene>
    <name evidence="3" type="ORF">NAEGRDRAFT_59846</name>
</gene>
<dbReference type="AlphaFoldDB" id="D2W1H8"/>
<evidence type="ECO:0000256" key="1">
    <source>
        <dbReference type="SAM" id="MobiDB-lite"/>
    </source>
</evidence>
<dbReference type="RefSeq" id="XP_002669792.1">
    <property type="nucleotide sequence ID" value="XM_002669746.1"/>
</dbReference>
<name>D2W1H8_NAEGR</name>
<dbReference type="KEGG" id="ngr:NAEGRDRAFT_59846"/>
<evidence type="ECO:0000313" key="3">
    <source>
        <dbReference type="EMBL" id="EFC37048.1"/>
    </source>
</evidence>
<feature type="domain" description="Calcineurin-like phosphoesterase" evidence="2">
    <location>
        <begin position="269"/>
        <end position="422"/>
    </location>
</feature>
<dbReference type="Gene3D" id="3.60.21.10">
    <property type="match status" value="1"/>
</dbReference>
<feature type="compositionally biased region" description="Polar residues" evidence="1">
    <location>
        <begin position="84"/>
        <end position="94"/>
    </location>
</feature>
<dbReference type="InterPro" id="IPR029052">
    <property type="entry name" value="Metallo-depent_PP-like"/>
</dbReference>
<dbReference type="VEuPathDB" id="AmoebaDB:NAEGRDRAFT_59846"/>
<dbReference type="Pfam" id="PF00149">
    <property type="entry name" value="Metallophos"/>
    <property type="match status" value="1"/>
</dbReference>
<reference evidence="3 4" key="1">
    <citation type="journal article" date="2010" name="Cell">
        <title>The genome of Naegleria gruberi illuminates early eukaryotic versatility.</title>
        <authorList>
            <person name="Fritz-Laylin L.K."/>
            <person name="Prochnik S.E."/>
            <person name="Ginger M.L."/>
            <person name="Dacks J.B."/>
            <person name="Carpenter M.L."/>
            <person name="Field M.C."/>
            <person name="Kuo A."/>
            <person name="Paredez A."/>
            <person name="Chapman J."/>
            <person name="Pham J."/>
            <person name="Shu S."/>
            <person name="Neupane R."/>
            <person name="Cipriano M."/>
            <person name="Mancuso J."/>
            <person name="Tu H."/>
            <person name="Salamov A."/>
            <person name="Lindquist E."/>
            <person name="Shapiro H."/>
            <person name="Lucas S."/>
            <person name="Grigoriev I.V."/>
            <person name="Cande W.Z."/>
            <person name="Fulton C."/>
            <person name="Rokhsar D.S."/>
            <person name="Dawson S.C."/>
        </authorList>
    </citation>
    <scope>NUCLEOTIDE SEQUENCE [LARGE SCALE GENOMIC DNA]</scope>
    <source>
        <strain evidence="3 4">NEG-M</strain>
    </source>
</reference>
<dbReference type="PANTHER" id="PTHR47474">
    <property type="entry name" value="TYROSINE-PROTEIN PHOSPHATASE RLPH2"/>
    <property type="match status" value="1"/>
</dbReference>
<sequence length="562" mass="63195">MLVVVELYDYLLEEVEEQKHSKVEEVVEHSSYLYKQQSSMTMEEEEQSIPKVVVEHCSRFFPYFKKMSKQSTPRSGGGSSSSGYNLINSGNPNHSISSPSLASSSSALRRSGVESPAGLRSPPGSALSRKSRSSTVHVSSSSNGSFQEMMMNGSVVGSGSGSVGQKSKLTASNLNAHNEQIAEDEKMQSRTKKTSSIMSPGSVAPSSNSNSSNNSRNRTNSVMSNTNRHIYHPIPLELSSRNLLYYLYNTQNEEEKELMEQHFIDSKYIVAIGDLHGHLSALKLLMLKLEEALGNDLHQKYHLVFLGDYVDRGPKIKETIEYLIQLEKSRKPGTTHFLMGNHDFAMAMFLGLFDDQVKEGESLGSTCKGYFKNYELWKGNGSEHMHLQGRRWGPGFTYSSFNTFYSYCTKDGRKDNDVIGDRDLLLRRMPESHKQFFRNMPWMLYNEKNIFVHGGFQTSSSLKEQMLPLMRRDIMVPRIKPISERNFSSMDGHEDSTRRIVSGHMQVDRVKVSQKRALVDVSGGLTGELACVVLPSCKVITTQPPVAAHEEEEEFDRLLNSD</sequence>
<dbReference type="InParanoid" id="D2W1H8"/>
<dbReference type="STRING" id="5762.D2W1H8"/>
<evidence type="ECO:0000259" key="2">
    <source>
        <dbReference type="Pfam" id="PF00149"/>
    </source>
</evidence>
<feature type="compositionally biased region" description="Polar residues" evidence="1">
    <location>
        <begin position="165"/>
        <end position="178"/>
    </location>
</feature>
<dbReference type="PANTHER" id="PTHR47474:SF1">
    <property type="entry name" value="TYROSINE-PROTEIN PHOSPHATASE RLPH2"/>
    <property type="match status" value="1"/>
</dbReference>
<protein>
    <submittedName>
        <fullName evidence="3">Predicted protein</fullName>
    </submittedName>
</protein>
<proteinExistence type="predicted"/>
<feature type="compositionally biased region" description="Low complexity" evidence="1">
    <location>
        <begin position="206"/>
        <end position="222"/>
    </location>
</feature>
<feature type="compositionally biased region" description="Low complexity" evidence="1">
    <location>
        <begin position="95"/>
        <end position="110"/>
    </location>
</feature>
<dbReference type="GO" id="GO:0016787">
    <property type="term" value="F:hydrolase activity"/>
    <property type="evidence" value="ECO:0007669"/>
    <property type="project" value="InterPro"/>
</dbReference>
<feature type="compositionally biased region" description="Low complexity" evidence="1">
    <location>
        <begin position="133"/>
        <end position="145"/>
    </location>
</feature>
<dbReference type="EMBL" id="GG738922">
    <property type="protein sequence ID" value="EFC37048.1"/>
    <property type="molecule type" value="Genomic_DNA"/>
</dbReference>
<evidence type="ECO:0000313" key="4">
    <source>
        <dbReference type="Proteomes" id="UP000006671"/>
    </source>
</evidence>
<dbReference type="GeneID" id="8857117"/>
<dbReference type="eggNOG" id="KOG0374">
    <property type="taxonomic scope" value="Eukaryota"/>
</dbReference>
<dbReference type="OrthoDB" id="10254640at2759"/>
<feature type="region of interest" description="Disordered" evidence="1">
    <location>
        <begin position="68"/>
        <end position="222"/>
    </location>
</feature>
<dbReference type="InterPro" id="IPR004843">
    <property type="entry name" value="Calcineurin-like_PHP"/>
</dbReference>
<organism evidence="4">
    <name type="scientific">Naegleria gruberi</name>
    <name type="common">Amoeba</name>
    <dbReference type="NCBI Taxonomy" id="5762"/>
    <lineage>
        <taxon>Eukaryota</taxon>
        <taxon>Discoba</taxon>
        <taxon>Heterolobosea</taxon>
        <taxon>Tetramitia</taxon>
        <taxon>Eutetramitia</taxon>
        <taxon>Vahlkampfiidae</taxon>
        <taxon>Naegleria</taxon>
    </lineage>
</organism>
<dbReference type="SUPFAM" id="SSF56300">
    <property type="entry name" value="Metallo-dependent phosphatases"/>
    <property type="match status" value="1"/>
</dbReference>
<keyword evidence="4" id="KW-1185">Reference proteome</keyword>